<evidence type="ECO:0000256" key="1">
    <source>
        <dbReference type="ARBA" id="ARBA00022598"/>
    </source>
</evidence>
<dbReference type="Gene3D" id="3.30.470.20">
    <property type="entry name" value="ATP-grasp fold, B domain"/>
    <property type="match status" value="1"/>
</dbReference>
<keyword evidence="2" id="KW-0547">Nucleotide-binding</keyword>
<organism evidence="5">
    <name type="scientific">marine sediment metagenome</name>
    <dbReference type="NCBI Taxonomy" id="412755"/>
    <lineage>
        <taxon>unclassified sequences</taxon>
        <taxon>metagenomes</taxon>
        <taxon>ecological metagenomes</taxon>
    </lineage>
</organism>
<reference evidence="5" key="1">
    <citation type="journal article" date="2014" name="Front. Microbiol.">
        <title>High frequency of phylogenetically diverse reductive dehalogenase-homologous genes in deep subseafloor sedimentary metagenomes.</title>
        <authorList>
            <person name="Kawai M."/>
            <person name="Futagami T."/>
            <person name="Toyoda A."/>
            <person name="Takaki Y."/>
            <person name="Nishi S."/>
            <person name="Hori S."/>
            <person name="Arai W."/>
            <person name="Tsubouchi T."/>
            <person name="Morono Y."/>
            <person name="Uchiyama I."/>
            <person name="Ito T."/>
            <person name="Fujiyama A."/>
            <person name="Inagaki F."/>
            <person name="Takami H."/>
        </authorList>
    </citation>
    <scope>NUCLEOTIDE SEQUENCE</scope>
    <source>
        <strain evidence="5">Expedition CK06-06</strain>
    </source>
</reference>
<dbReference type="AlphaFoldDB" id="X0TWP0"/>
<keyword evidence="1" id="KW-0436">Ligase</keyword>
<dbReference type="InterPro" id="IPR005482">
    <property type="entry name" value="Biotin_COase_C"/>
</dbReference>
<feature type="non-terminal residue" evidence="5">
    <location>
        <position position="1"/>
    </location>
</feature>
<feature type="domain" description="Biotin carboxylation" evidence="4">
    <location>
        <begin position="1"/>
        <end position="99"/>
    </location>
</feature>
<protein>
    <recommendedName>
        <fullName evidence="4">Biotin carboxylation domain-containing protein</fullName>
    </recommendedName>
</protein>
<dbReference type="InterPro" id="IPR011054">
    <property type="entry name" value="Rudment_hybrid_motif"/>
</dbReference>
<dbReference type="PANTHER" id="PTHR48095:SF2">
    <property type="entry name" value="BIOTIN CARBOXYLASE, CHLOROPLASTIC"/>
    <property type="match status" value="1"/>
</dbReference>
<name>X0TWP0_9ZZZZ</name>
<proteinExistence type="predicted"/>
<keyword evidence="3" id="KW-0067">ATP-binding</keyword>
<evidence type="ECO:0000256" key="3">
    <source>
        <dbReference type="ARBA" id="ARBA00022840"/>
    </source>
</evidence>
<dbReference type="InterPro" id="IPR011764">
    <property type="entry name" value="Biotin_carboxylation_dom"/>
</dbReference>
<dbReference type="GO" id="GO:0016874">
    <property type="term" value="F:ligase activity"/>
    <property type="evidence" value="ECO:0007669"/>
    <property type="project" value="UniProtKB-KW"/>
</dbReference>
<evidence type="ECO:0000313" key="5">
    <source>
        <dbReference type="EMBL" id="GAF92557.1"/>
    </source>
</evidence>
<dbReference type="GO" id="GO:0005524">
    <property type="term" value="F:ATP binding"/>
    <property type="evidence" value="ECO:0007669"/>
    <property type="project" value="UniProtKB-KW"/>
</dbReference>
<evidence type="ECO:0000259" key="4">
    <source>
        <dbReference type="PROSITE" id="PS50979"/>
    </source>
</evidence>
<sequence>FISCPGKISSFHLPGGPGIRIDTHIFSGYRIPSFYDSLLAKLITWGRDREEAIVRMKRALEEFVIEGVKTTIPFHQYVLENEYFRKGDFYTSFVEEKLMKEAFYD</sequence>
<dbReference type="InterPro" id="IPR051602">
    <property type="entry name" value="ACC_Biotin_Carboxylase"/>
</dbReference>
<dbReference type="PROSITE" id="PS50979">
    <property type="entry name" value="BC"/>
    <property type="match status" value="1"/>
</dbReference>
<dbReference type="EMBL" id="BARS01015625">
    <property type="protein sequence ID" value="GAF92557.1"/>
    <property type="molecule type" value="Genomic_DNA"/>
</dbReference>
<evidence type="ECO:0000256" key="2">
    <source>
        <dbReference type="ARBA" id="ARBA00022741"/>
    </source>
</evidence>
<dbReference type="PANTHER" id="PTHR48095">
    <property type="entry name" value="PYRUVATE CARBOXYLASE SUBUNIT A"/>
    <property type="match status" value="1"/>
</dbReference>
<dbReference type="Pfam" id="PF02785">
    <property type="entry name" value="Biotin_carb_C"/>
    <property type="match status" value="1"/>
</dbReference>
<dbReference type="SUPFAM" id="SSF51246">
    <property type="entry name" value="Rudiment single hybrid motif"/>
    <property type="match status" value="1"/>
</dbReference>
<comment type="caution">
    <text evidence="5">The sequence shown here is derived from an EMBL/GenBank/DDBJ whole genome shotgun (WGS) entry which is preliminary data.</text>
</comment>
<accession>X0TWP0</accession>
<dbReference type="SMART" id="SM00878">
    <property type="entry name" value="Biotin_carb_C"/>
    <property type="match status" value="1"/>
</dbReference>
<gene>
    <name evidence="5" type="ORF">S01H1_25825</name>
</gene>